<feature type="domain" description="Anaphase-promoting complex subunit 4 long" evidence="8">
    <location>
        <begin position="355"/>
        <end position="547"/>
    </location>
</feature>
<dbReference type="SUPFAM" id="SSF117289">
    <property type="entry name" value="Nucleoporin domain"/>
    <property type="match status" value="1"/>
</dbReference>
<evidence type="ECO:0000259" key="7">
    <source>
        <dbReference type="Pfam" id="PF12894"/>
    </source>
</evidence>
<keyword evidence="3" id="KW-0498">Mitosis</keyword>
<evidence type="ECO:0000256" key="3">
    <source>
        <dbReference type="ARBA" id="ARBA00022776"/>
    </source>
</evidence>
<evidence type="ECO:0000256" key="4">
    <source>
        <dbReference type="ARBA" id="ARBA00022786"/>
    </source>
</evidence>
<feature type="compositionally biased region" description="Acidic residues" evidence="6">
    <location>
        <begin position="934"/>
        <end position="958"/>
    </location>
</feature>
<dbReference type="PANTHER" id="PTHR13260">
    <property type="entry name" value="ANAPHASE PROMOTING COMPLEX SUBUNIT 4 APC4"/>
    <property type="match status" value="1"/>
</dbReference>
<dbReference type="InterPro" id="IPR024790">
    <property type="entry name" value="APC4_long_dom"/>
</dbReference>
<evidence type="ECO:0000256" key="6">
    <source>
        <dbReference type="SAM" id="MobiDB-lite"/>
    </source>
</evidence>
<dbReference type="AlphaFoldDB" id="A0A8J5XN57"/>
<keyword evidence="10" id="KW-1185">Reference proteome</keyword>
<evidence type="ECO:0000313" key="9">
    <source>
        <dbReference type="EMBL" id="KAG8468193.1"/>
    </source>
</evidence>
<dbReference type="InterPro" id="IPR024789">
    <property type="entry name" value="APC4"/>
</dbReference>
<keyword evidence="2" id="KW-0132">Cell division</keyword>
<accession>A0A8J5XN57</accession>
<dbReference type="GO" id="GO:0005680">
    <property type="term" value="C:anaphase-promoting complex"/>
    <property type="evidence" value="ECO:0007669"/>
    <property type="project" value="InterPro"/>
</dbReference>
<name>A0A8J5XN57_DIALT</name>
<protein>
    <recommendedName>
        <fullName evidence="1">Anaphase-promoting complex subunit 4</fullName>
    </recommendedName>
</protein>
<reference evidence="9" key="1">
    <citation type="submission" date="2021-05" db="EMBL/GenBank/DDBJ databases">
        <title>The genome of the haptophyte Pavlova lutheri (Diacronema luteri, Pavlovales) - a model for lipid biosynthesis in eukaryotic algae.</title>
        <authorList>
            <person name="Hulatt C.J."/>
            <person name="Posewitz M.C."/>
        </authorList>
    </citation>
    <scope>NUCLEOTIDE SEQUENCE</scope>
    <source>
        <strain evidence="9">NIVA-4/92</strain>
    </source>
</reference>
<sequence length="958" mass="97131">MASSAPRSNFEVKAESILPAEASALAWCPTMDLLAHVAGERQLGVHRLSEKRLERLFAVAACEHGVTAIAWRPDGKVAAVGLADGSLALHSVEDGQQLARVAPPPLAMGARSGAGATVALAWHEQAADALADAERVADASAALGGGIEWLGGGAGGRESARDVFGSAVYRNELGLLFPPLAPLPAQPGRHLDADVGAQVGHAALAELRLLCDVRCDAPLDLIVRCFGSAEVQLCAAGQQLVACVRLDNLGVFRGGAPAAPPAAPARAPAEAAAAAAAASDAGGARIVRACVSPSLGELVLLVQLGGGTAGAEGGGAQMSAALLAADLPLDDDERTHDTHDTHALGAGGGGGALYCAVFEMALLRAHAAEVQQLSLHARQLSALIGRLEAAERAAARAWDEGTAAAFAKLRSLRAALEAEGEGDGTLEGPLLELHLSGECTAALELFLANELPELVVAKLRKTVIGAHERVSALCATQLVPAAEMAAHRLHNLSALVGWEERFGPLGLTPGRVQACLESAWRVRACADLAAERARASATQLLHVLLWLGGKASALRDEAAPPGGSSTARLAPDMRHVVAFLRTGGAAVAAATAAHFAPPQPPRAPLAAAMVGGALGGEPALGLRAAICALRLLVSGEAPAPANGPGVERPAGDGGAPARNVYGYGLLEPAVAAISAGVRLAALQPLCALPARATGGGATGADARPRWSVDARVDAQPVVVRDDDAVGVDGAHGDARAASGVLVLFPPGEGAPDGAQLGLALVRATAHAGGPRARVQVCWAHAACDITCAALYGAGTVAVAGPSGDGGSALALVPFDVRWGEVPLMPRAPCWPHDVRTARVAQPSGDVRARRFACVPPDRLAVNAARGLACLAFGKRIVTLDLAEDEDADASDDADGPREASAARDGTHSRSAGDDDGAARARGAEEEEELVHVEDVEEGQENGGGDDDDDDDDDAMLLT</sequence>
<dbReference type="Pfam" id="PF12896">
    <property type="entry name" value="ANAPC4"/>
    <property type="match status" value="1"/>
</dbReference>
<dbReference type="EMBL" id="JAGTXO010000004">
    <property type="protein sequence ID" value="KAG8468193.1"/>
    <property type="molecule type" value="Genomic_DNA"/>
</dbReference>
<proteinExistence type="predicted"/>
<dbReference type="Gene3D" id="2.130.10.10">
    <property type="entry name" value="YVTN repeat-like/Quinoprotein amine dehydrogenase"/>
    <property type="match status" value="1"/>
</dbReference>
<dbReference type="InterPro" id="IPR024977">
    <property type="entry name" value="Apc4-like_WD40_dom"/>
</dbReference>
<feature type="domain" description="Anaphase-promoting complex subunit 4-like WD40" evidence="7">
    <location>
        <begin position="25"/>
        <end position="101"/>
    </location>
</feature>
<evidence type="ECO:0000256" key="1">
    <source>
        <dbReference type="ARBA" id="ARBA00016067"/>
    </source>
</evidence>
<dbReference type="OrthoDB" id="2110451at2759"/>
<dbReference type="PANTHER" id="PTHR13260:SF0">
    <property type="entry name" value="ANAPHASE-PROMOTING COMPLEX SUBUNIT 4"/>
    <property type="match status" value="1"/>
</dbReference>
<dbReference type="InterPro" id="IPR015943">
    <property type="entry name" value="WD40/YVTN_repeat-like_dom_sf"/>
</dbReference>
<dbReference type="GO" id="GO:0070979">
    <property type="term" value="P:protein K11-linked ubiquitination"/>
    <property type="evidence" value="ECO:0007669"/>
    <property type="project" value="TreeGrafter"/>
</dbReference>
<evidence type="ECO:0000259" key="8">
    <source>
        <dbReference type="Pfam" id="PF12896"/>
    </source>
</evidence>
<keyword evidence="5" id="KW-0131">Cell cycle</keyword>
<feature type="compositionally biased region" description="Basic and acidic residues" evidence="6">
    <location>
        <begin position="894"/>
        <end position="933"/>
    </location>
</feature>
<feature type="region of interest" description="Disordered" evidence="6">
    <location>
        <begin position="886"/>
        <end position="958"/>
    </location>
</feature>
<dbReference type="Proteomes" id="UP000751190">
    <property type="component" value="Unassembled WGS sequence"/>
</dbReference>
<comment type="caution">
    <text evidence="9">The sequence shown here is derived from an EMBL/GenBank/DDBJ whole genome shotgun (WGS) entry which is preliminary data.</text>
</comment>
<dbReference type="GO" id="GO:0034399">
    <property type="term" value="C:nuclear periphery"/>
    <property type="evidence" value="ECO:0007669"/>
    <property type="project" value="TreeGrafter"/>
</dbReference>
<keyword evidence="4" id="KW-0833">Ubl conjugation pathway</keyword>
<evidence type="ECO:0000313" key="10">
    <source>
        <dbReference type="Proteomes" id="UP000751190"/>
    </source>
</evidence>
<dbReference type="GO" id="GO:0031145">
    <property type="term" value="P:anaphase-promoting complex-dependent catabolic process"/>
    <property type="evidence" value="ECO:0007669"/>
    <property type="project" value="InterPro"/>
</dbReference>
<evidence type="ECO:0000256" key="5">
    <source>
        <dbReference type="ARBA" id="ARBA00023306"/>
    </source>
</evidence>
<evidence type="ECO:0000256" key="2">
    <source>
        <dbReference type="ARBA" id="ARBA00022618"/>
    </source>
</evidence>
<gene>
    <name evidence="9" type="ORF">KFE25_013276</name>
</gene>
<organism evidence="9 10">
    <name type="scientific">Diacronema lutheri</name>
    <name type="common">Unicellular marine alga</name>
    <name type="synonym">Monochrysis lutheri</name>
    <dbReference type="NCBI Taxonomy" id="2081491"/>
    <lineage>
        <taxon>Eukaryota</taxon>
        <taxon>Haptista</taxon>
        <taxon>Haptophyta</taxon>
        <taxon>Pavlovophyceae</taxon>
        <taxon>Pavlovales</taxon>
        <taxon>Pavlovaceae</taxon>
        <taxon>Diacronema</taxon>
    </lineage>
</organism>
<dbReference type="Pfam" id="PF12894">
    <property type="entry name" value="ANAPC4_WD40"/>
    <property type="match status" value="1"/>
</dbReference>
<dbReference type="GO" id="GO:0051301">
    <property type="term" value="P:cell division"/>
    <property type="evidence" value="ECO:0007669"/>
    <property type="project" value="UniProtKB-KW"/>
</dbReference>